<keyword evidence="1" id="KW-0472">Membrane</keyword>
<evidence type="ECO:0000256" key="1">
    <source>
        <dbReference type="SAM" id="Phobius"/>
    </source>
</evidence>
<proteinExistence type="predicted"/>
<keyword evidence="1" id="KW-0812">Transmembrane</keyword>
<sequence length="160" mass="15869">MGLSVQCGVGGARLVRGDAGVIAAVLLALQRVAVVVAALVAGPADDRAVAPPVVHELDVIVPALGVEALVVDADGLVQLRDGEHGAGEGCCLVVGDGADGDGVVLVGEVQHFAGEGDGVGGHDSSRACGWVVGSGGVAPASSRRASAWRMVSPNSRHRRT</sequence>
<feature type="transmembrane region" description="Helical" evidence="1">
    <location>
        <begin position="20"/>
        <end position="41"/>
    </location>
</feature>
<gene>
    <name evidence="2" type="ORF">UN64_19530</name>
</gene>
<evidence type="ECO:0000313" key="3">
    <source>
        <dbReference type="Proteomes" id="UP000188597"/>
    </source>
</evidence>
<keyword evidence="1" id="KW-1133">Transmembrane helix</keyword>
<evidence type="ECO:0000313" key="2">
    <source>
        <dbReference type="EMBL" id="OOE07011.1"/>
    </source>
</evidence>
<name>A0A1V3FZJ4_9BACL</name>
<accession>A0A1V3FZJ4</accession>
<comment type="caution">
    <text evidence="2">The sequence shown here is derived from an EMBL/GenBank/DDBJ whole genome shotgun (WGS) entry which is preliminary data.</text>
</comment>
<protein>
    <submittedName>
        <fullName evidence="2">Uncharacterized protein</fullName>
    </submittedName>
</protein>
<organism evidence="2 3">
    <name type="scientific">Fictibacillus arsenicus</name>
    <dbReference type="NCBI Taxonomy" id="255247"/>
    <lineage>
        <taxon>Bacteria</taxon>
        <taxon>Bacillati</taxon>
        <taxon>Bacillota</taxon>
        <taxon>Bacilli</taxon>
        <taxon>Bacillales</taxon>
        <taxon>Fictibacillaceae</taxon>
        <taxon>Fictibacillus</taxon>
    </lineage>
</organism>
<reference evidence="2 3" key="1">
    <citation type="submission" date="2016-11" db="EMBL/GenBank/DDBJ databases">
        <authorList>
            <person name="Jaros S."/>
            <person name="Januszkiewicz K."/>
            <person name="Wedrychowicz H."/>
        </authorList>
    </citation>
    <scope>NUCLEOTIDE SEQUENCE [LARGE SCALE GENOMIC DNA]</scope>
    <source>
        <strain evidence="2 3">Con a/3</strain>
    </source>
</reference>
<dbReference type="AlphaFoldDB" id="A0A1V3FZJ4"/>
<dbReference type="EMBL" id="MQMF01000012">
    <property type="protein sequence ID" value="OOE07011.1"/>
    <property type="molecule type" value="Genomic_DNA"/>
</dbReference>
<dbReference type="Proteomes" id="UP000188597">
    <property type="component" value="Unassembled WGS sequence"/>
</dbReference>